<keyword evidence="2" id="KW-1185">Reference proteome</keyword>
<accession>A0A0F4GXQ6</accession>
<feature type="non-terminal residue" evidence="1">
    <location>
        <position position="151"/>
    </location>
</feature>
<name>A0A0F4GXQ6_9PEZI</name>
<dbReference type="EMBL" id="LAFY01000071">
    <property type="protein sequence ID" value="KJY02230.1"/>
    <property type="molecule type" value="Genomic_DNA"/>
</dbReference>
<protein>
    <submittedName>
        <fullName evidence="1">Uncharacterized protein</fullName>
    </submittedName>
</protein>
<evidence type="ECO:0000313" key="2">
    <source>
        <dbReference type="Proteomes" id="UP000033647"/>
    </source>
</evidence>
<comment type="caution">
    <text evidence="1">The sequence shown here is derived from an EMBL/GenBank/DDBJ whole genome shotgun (WGS) entry which is preliminary data.</text>
</comment>
<evidence type="ECO:0000313" key="1">
    <source>
        <dbReference type="EMBL" id="KJY02230.1"/>
    </source>
</evidence>
<proteinExistence type="predicted"/>
<gene>
    <name evidence="1" type="ORF">TI39_contig74g00001</name>
</gene>
<dbReference type="AlphaFoldDB" id="A0A0F4GXQ6"/>
<organism evidence="1 2">
    <name type="scientific">Zymoseptoria brevis</name>
    <dbReference type="NCBI Taxonomy" id="1047168"/>
    <lineage>
        <taxon>Eukaryota</taxon>
        <taxon>Fungi</taxon>
        <taxon>Dikarya</taxon>
        <taxon>Ascomycota</taxon>
        <taxon>Pezizomycotina</taxon>
        <taxon>Dothideomycetes</taxon>
        <taxon>Dothideomycetidae</taxon>
        <taxon>Mycosphaerellales</taxon>
        <taxon>Mycosphaerellaceae</taxon>
        <taxon>Zymoseptoria</taxon>
    </lineage>
</organism>
<dbReference type="Proteomes" id="UP000033647">
    <property type="component" value="Unassembled WGS sequence"/>
</dbReference>
<sequence length="151" mass="15942">MTTQSHSMPWSVASNPGGRAGWIPRSGYPAPGALAYKANAGPSVYRDFPHAPLLSKAIYTKQHLTPLLKMQLSGLLTTLAMVAATNAAAADLFAIGATAMTLLGTCNAVPSPINIPHPLHGAAAKLSSRAPHFYRLGLRDHSQCYQRRGGI</sequence>
<reference evidence="1 2" key="1">
    <citation type="submission" date="2015-03" db="EMBL/GenBank/DDBJ databases">
        <title>RNA-seq based gene annotation and comparative genomics of four Zymoseptoria species reveal species-specific pathogenicity related genes and transposable element activity.</title>
        <authorList>
            <person name="Grandaubert J."/>
            <person name="Bhattacharyya A."/>
            <person name="Stukenbrock E.H."/>
        </authorList>
    </citation>
    <scope>NUCLEOTIDE SEQUENCE [LARGE SCALE GENOMIC DNA]</scope>
    <source>
        <strain evidence="1 2">Zb18110</strain>
    </source>
</reference>